<keyword evidence="2" id="KW-1185">Reference proteome</keyword>
<proteinExistence type="predicted"/>
<evidence type="ECO:0000313" key="2">
    <source>
        <dbReference type="Proteomes" id="UP000588112"/>
    </source>
</evidence>
<evidence type="ECO:0000313" key="1">
    <source>
        <dbReference type="EMBL" id="MBB5629497.1"/>
    </source>
</evidence>
<evidence type="ECO:0008006" key="3">
    <source>
        <dbReference type="Google" id="ProtNLM"/>
    </source>
</evidence>
<name>A0A7W9DSA8_9ACTN</name>
<dbReference type="EMBL" id="JACHBR010000001">
    <property type="protein sequence ID" value="MBB5629497.1"/>
    <property type="molecule type" value="Genomic_DNA"/>
</dbReference>
<comment type="caution">
    <text evidence="1">The sequence shown here is derived from an EMBL/GenBank/DDBJ whole genome shotgun (WGS) entry which is preliminary data.</text>
</comment>
<accession>A0A7W9DSA8</accession>
<dbReference type="Proteomes" id="UP000588112">
    <property type="component" value="Unassembled WGS sequence"/>
</dbReference>
<dbReference type="AlphaFoldDB" id="A0A7W9DSA8"/>
<reference evidence="1 2" key="1">
    <citation type="submission" date="2020-08" db="EMBL/GenBank/DDBJ databases">
        <title>Sequencing the genomes of 1000 actinobacteria strains.</title>
        <authorList>
            <person name="Klenk H.-P."/>
        </authorList>
    </citation>
    <scope>NUCLEOTIDE SEQUENCE [LARGE SCALE GENOMIC DNA]</scope>
    <source>
        <strain evidence="1 2">DSM 45790</strain>
    </source>
</reference>
<dbReference type="RefSeq" id="WP_184614621.1">
    <property type="nucleotide sequence ID" value="NZ_BOOS01000055.1"/>
</dbReference>
<organism evidence="1 2">
    <name type="scientific">Sphaerisporangium krabiense</name>
    <dbReference type="NCBI Taxonomy" id="763782"/>
    <lineage>
        <taxon>Bacteria</taxon>
        <taxon>Bacillati</taxon>
        <taxon>Actinomycetota</taxon>
        <taxon>Actinomycetes</taxon>
        <taxon>Streptosporangiales</taxon>
        <taxon>Streptosporangiaceae</taxon>
        <taxon>Sphaerisporangium</taxon>
    </lineage>
</organism>
<protein>
    <recommendedName>
        <fullName evidence="3">Aminoglycoside phosphotransferase domain-containing protein</fullName>
    </recommendedName>
</protein>
<sequence>MTATIQAFLRHLHDAGCADAPIPLGIDFGLARPTTRIYDVANALYWWVPLISGALPMSRVALRCAAIPVPGAAKRPPWSSRLESGRMWEWPV</sequence>
<gene>
    <name evidence="1" type="ORF">BJ981_005196</name>
</gene>